<feature type="domain" description="GGDEF" evidence="4">
    <location>
        <begin position="489"/>
        <end position="622"/>
    </location>
</feature>
<evidence type="ECO:0000313" key="5">
    <source>
        <dbReference type="EMBL" id="MBD8504730.1"/>
    </source>
</evidence>
<dbReference type="InterPro" id="IPR000160">
    <property type="entry name" value="GGDEF_dom"/>
</dbReference>
<comment type="caution">
    <text evidence="5">The sequence shown here is derived from an EMBL/GenBank/DDBJ whole genome shotgun (WGS) entry which is preliminary data.</text>
</comment>
<dbReference type="SUPFAM" id="SSF55073">
    <property type="entry name" value="Nucleotide cyclase"/>
    <property type="match status" value="1"/>
</dbReference>
<name>A0ABR9BEH2_9RHOO</name>
<evidence type="ECO:0000259" key="4">
    <source>
        <dbReference type="PROSITE" id="PS50887"/>
    </source>
</evidence>
<dbReference type="PROSITE" id="PS50887">
    <property type="entry name" value="GGDEF"/>
    <property type="match status" value="1"/>
</dbReference>
<dbReference type="NCBIfam" id="TIGR00254">
    <property type="entry name" value="GGDEF"/>
    <property type="match status" value="1"/>
</dbReference>
<evidence type="ECO:0000256" key="1">
    <source>
        <dbReference type="SAM" id="Phobius"/>
    </source>
</evidence>
<dbReference type="CDD" id="cd00130">
    <property type="entry name" value="PAS"/>
    <property type="match status" value="1"/>
</dbReference>
<keyword evidence="1" id="KW-0472">Membrane</keyword>
<dbReference type="Pfam" id="PF00563">
    <property type="entry name" value="EAL"/>
    <property type="match status" value="1"/>
</dbReference>
<dbReference type="RefSeq" id="WP_187719554.1">
    <property type="nucleotide sequence ID" value="NZ_JACTAH010000003.1"/>
</dbReference>
<dbReference type="PANTHER" id="PTHR44757:SF2">
    <property type="entry name" value="BIOFILM ARCHITECTURE MAINTENANCE PROTEIN MBAA"/>
    <property type="match status" value="1"/>
</dbReference>
<organism evidence="5 6">
    <name type="scientific">Thauera sedimentorum</name>
    <dbReference type="NCBI Taxonomy" id="2767595"/>
    <lineage>
        <taxon>Bacteria</taxon>
        <taxon>Pseudomonadati</taxon>
        <taxon>Pseudomonadota</taxon>
        <taxon>Betaproteobacteria</taxon>
        <taxon>Rhodocyclales</taxon>
        <taxon>Zoogloeaceae</taxon>
        <taxon>Thauera</taxon>
    </lineage>
</organism>
<dbReference type="Pfam" id="PF00990">
    <property type="entry name" value="GGDEF"/>
    <property type="match status" value="1"/>
</dbReference>
<dbReference type="PROSITE" id="PS50883">
    <property type="entry name" value="EAL"/>
    <property type="match status" value="1"/>
</dbReference>
<dbReference type="SUPFAM" id="SSF141868">
    <property type="entry name" value="EAL domain-like"/>
    <property type="match status" value="1"/>
</dbReference>
<protein>
    <submittedName>
        <fullName evidence="5">EAL domain-containing protein</fullName>
    </submittedName>
</protein>
<keyword evidence="1" id="KW-1133">Transmembrane helix</keyword>
<dbReference type="InterPro" id="IPR029787">
    <property type="entry name" value="Nucleotide_cyclase"/>
</dbReference>
<dbReference type="CDD" id="cd01949">
    <property type="entry name" value="GGDEF"/>
    <property type="match status" value="1"/>
</dbReference>
<dbReference type="SUPFAM" id="SSF55785">
    <property type="entry name" value="PYP-like sensor domain (PAS domain)"/>
    <property type="match status" value="1"/>
</dbReference>
<dbReference type="InterPro" id="IPR000014">
    <property type="entry name" value="PAS"/>
</dbReference>
<dbReference type="Proteomes" id="UP000603602">
    <property type="component" value="Unassembled WGS sequence"/>
</dbReference>
<dbReference type="InterPro" id="IPR035965">
    <property type="entry name" value="PAS-like_dom_sf"/>
</dbReference>
<evidence type="ECO:0000259" key="2">
    <source>
        <dbReference type="PROSITE" id="PS50113"/>
    </source>
</evidence>
<evidence type="ECO:0000259" key="3">
    <source>
        <dbReference type="PROSITE" id="PS50883"/>
    </source>
</evidence>
<proteinExistence type="predicted"/>
<dbReference type="SMART" id="SM00052">
    <property type="entry name" value="EAL"/>
    <property type="match status" value="1"/>
</dbReference>
<dbReference type="Gene3D" id="3.20.20.450">
    <property type="entry name" value="EAL domain"/>
    <property type="match status" value="1"/>
</dbReference>
<dbReference type="InterPro" id="IPR000700">
    <property type="entry name" value="PAS-assoc_C"/>
</dbReference>
<dbReference type="PANTHER" id="PTHR44757">
    <property type="entry name" value="DIGUANYLATE CYCLASE DGCP"/>
    <property type="match status" value="1"/>
</dbReference>
<feature type="domain" description="PAC" evidence="2">
    <location>
        <begin position="405"/>
        <end position="457"/>
    </location>
</feature>
<dbReference type="CDD" id="cd01948">
    <property type="entry name" value="EAL"/>
    <property type="match status" value="1"/>
</dbReference>
<feature type="domain" description="EAL" evidence="3">
    <location>
        <begin position="631"/>
        <end position="884"/>
    </location>
</feature>
<dbReference type="InterPro" id="IPR043128">
    <property type="entry name" value="Rev_trsase/Diguanyl_cyclase"/>
</dbReference>
<feature type="transmembrane region" description="Helical" evidence="1">
    <location>
        <begin position="21"/>
        <end position="46"/>
    </location>
</feature>
<keyword evidence="6" id="KW-1185">Reference proteome</keyword>
<gene>
    <name evidence="5" type="ORF">IFO67_17705</name>
</gene>
<dbReference type="InterPro" id="IPR052155">
    <property type="entry name" value="Biofilm_reg_signaling"/>
</dbReference>
<dbReference type="InterPro" id="IPR001633">
    <property type="entry name" value="EAL_dom"/>
</dbReference>
<reference evidence="6" key="1">
    <citation type="submission" date="2023-07" db="EMBL/GenBank/DDBJ databases">
        <title>Thauera sp. CAU 1555 isolated from sand of Yaerae Beach.</title>
        <authorList>
            <person name="Kim W."/>
        </authorList>
    </citation>
    <scope>NUCLEOTIDE SEQUENCE [LARGE SCALE GENOMIC DNA]</scope>
    <source>
        <strain evidence="6">CAU 1555</strain>
    </source>
</reference>
<dbReference type="Gene3D" id="3.30.450.20">
    <property type="entry name" value="PAS domain"/>
    <property type="match status" value="1"/>
</dbReference>
<evidence type="ECO:0000313" key="6">
    <source>
        <dbReference type="Proteomes" id="UP000603602"/>
    </source>
</evidence>
<dbReference type="SMART" id="SM00267">
    <property type="entry name" value="GGDEF"/>
    <property type="match status" value="1"/>
</dbReference>
<dbReference type="InterPro" id="IPR035919">
    <property type="entry name" value="EAL_sf"/>
</dbReference>
<dbReference type="PROSITE" id="PS50113">
    <property type="entry name" value="PAC"/>
    <property type="match status" value="1"/>
</dbReference>
<sequence length="887" mass="97171">MNAPSTPHRTSFHTAHLQRRIGLFAMGGILATGLLTGLATALPLYLDARKQIETSVGYNIRSQAEAAGQLMARFRAVALQVTSRTQLREALERYNRWELSLPELERFTTPRLRDALAHSPSIAGMVRLDAAGEAVVHLGHTVPPEHWPDPADGSGEALLRGPVEIDGEPTLVVGAPILAADGKRVGSDIIAFQLVELGRLLAEAQEYGGETRYYLANLDDGRLLHFAGATRTLQTAAGDDPLHTLLSKRPPSPGHALPLHGAPNQVAFIMPLPQAPEWALAMTTGRAQLYSPALDELIVPVSTIVLLVLVGAALTSRAIRPLSERIVRQSEQLALAASVFEGGQEGILIMDEAHRIVEVNRAGLQLTGTDAGRLAGLKLCEALCSPESADFCEHIWQSAEKQGRWQGEARFRHQRNGYFPVWLSLAAVRDTGGTVQRYIAMFTDISERKHAEERIRQLAHYDGLTGLPNRALLQDRLVHALERARRRHERVAVLFIDLDRFKNVNDSLGHAVGDELLRAVAGRFNAVLREQDTVARLGGDEFLIILEDPDGPAAAEHVARKVLEVLEAPFRLGHHEIFIGASIGICLYPDDGQEASTLVQNADTAMYRAKDSGRNAFRFYTAELAQASRERFDLEAGLRRAIERNELHLHYQPQVDCASGRIVGVEALLRWLHPQLGLVPPDKFVPLAEEAGLIVPIGRWVLLTACRQAMRWRAAGHPLQVAVNLSGQQITHDDIVTVVRDALAVSGLPPAQLELEITEGQVLHGVEETTRALEDLRALGVTLAVDDFGTGYSSLSYLKRLPLNRLKIDRSFVSGIPDDRDDVSIVATILAMARNLGLEVIAEGVETTAQFDYLRAQGCNAYQGWLFARAMDAEALQALLETHAEHG</sequence>
<dbReference type="InterPro" id="IPR001610">
    <property type="entry name" value="PAC"/>
</dbReference>
<dbReference type="NCBIfam" id="TIGR00229">
    <property type="entry name" value="sensory_box"/>
    <property type="match status" value="1"/>
</dbReference>
<accession>A0ABR9BEH2</accession>
<dbReference type="Gene3D" id="3.30.70.270">
    <property type="match status" value="1"/>
</dbReference>
<dbReference type="Pfam" id="PF13426">
    <property type="entry name" value="PAS_9"/>
    <property type="match status" value="1"/>
</dbReference>
<keyword evidence="1" id="KW-0812">Transmembrane</keyword>
<dbReference type="SMART" id="SM00086">
    <property type="entry name" value="PAC"/>
    <property type="match status" value="1"/>
</dbReference>
<dbReference type="EMBL" id="JACYTO010000003">
    <property type="protein sequence ID" value="MBD8504730.1"/>
    <property type="molecule type" value="Genomic_DNA"/>
</dbReference>